<organism evidence="10 11">
    <name type="scientific">Candidatus Acidiferrum panamense</name>
    <dbReference type="NCBI Taxonomy" id="2741543"/>
    <lineage>
        <taxon>Bacteria</taxon>
        <taxon>Pseudomonadati</taxon>
        <taxon>Acidobacteriota</taxon>
        <taxon>Terriglobia</taxon>
        <taxon>Candidatus Acidiferrales</taxon>
        <taxon>Candidatus Acidiferrum</taxon>
    </lineage>
</organism>
<evidence type="ECO:0000313" key="11">
    <source>
        <dbReference type="Proteomes" id="UP000567293"/>
    </source>
</evidence>
<feature type="transmembrane region" description="Helical" evidence="7">
    <location>
        <begin position="455"/>
        <end position="474"/>
    </location>
</feature>
<sequence length="712" mass="77889">MLADLRDAMRQLRKAPGLTTTALITLALGIGATTAIFTLVHQVMLKSLPVTKPGELWRIGDKDRCCNWGGFTQGDDGDFALFSFEAYQYFRAHTPEFSDLAALQAGNSNLGVRRAGSPAPVDTRNGEYVSGNFFRTLGVQPWIGRLLTDEDDREGAPPVAVMSYRIWQDKYGSDPSVVGSAYQINGCLFTVIGVAPRGFFGAKLAGWGMPDFWLPLTAEILITGRDGKKPRLKTPQSNFLDLLGRVRPGTDAKALEAKLKVELSNWLASHVPDMDPGEKQLWQQQTLHLVPGDAGVTQLRSQYQEGLKLLLIAAGCVLLVACGNLANLMLVRGLKDRAQTSIRVALGASRQRIVSRSLVECVTLATIGGALGIFVAYAGTRLILHLTIENPRSYIPISAAPSVPVLLFTLGISVVTGIVFGIAPAWVTSHADPAEALRGANRTVGGGGSWEQKSLVIAQGAVSLVLLSAAALLGQSLRNLQHQNFGFEMQGRYLASINPSLGNYKLEQMEPLFRQFEDRLRQMPGVRMVTSVLYAPMSGDSWNHGIRVEGRPEPPPREDTGSGFTRVTPNFFDTIGAKIVLGRPITEEDTASTRHVAVINEAFAKKFFKDQNPIGQHFGPNRIRYSAMYEVVGVVRDMRYMTWGFKEPVRPMYFVPQAQIAQFDDAAFASGESASHFLYNIVIWAPEDPPGMEERVRKALASVDPDLVLYDV</sequence>
<evidence type="ECO:0000256" key="1">
    <source>
        <dbReference type="ARBA" id="ARBA00004651"/>
    </source>
</evidence>
<dbReference type="PANTHER" id="PTHR30572">
    <property type="entry name" value="MEMBRANE COMPONENT OF TRANSPORTER-RELATED"/>
    <property type="match status" value="1"/>
</dbReference>
<feature type="non-terminal residue" evidence="10">
    <location>
        <position position="712"/>
    </location>
</feature>
<evidence type="ECO:0000259" key="9">
    <source>
        <dbReference type="Pfam" id="PF12704"/>
    </source>
</evidence>
<reference evidence="10" key="1">
    <citation type="submission" date="2020-06" db="EMBL/GenBank/DDBJ databases">
        <title>Legume-microbial interactions unlock mineral nutrients during tropical forest succession.</title>
        <authorList>
            <person name="Epihov D.Z."/>
        </authorList>
    </citation>
    <scope>NUCLEOTIDE SEQUENCE [LARGE SCALE GENOMIC DNA]</scope>
    <source>
        <strain evidence="10">Pan2503</strain>
    </source>
</reference>
<feature type="domain" description="MacB-like periplasmic core" evidence="9">
    <location>
        <begin position="464"/>
        <end position="685"/>
    </location>
</feature>
<dbReference type="Proteomes" id="UP000567293">
    <property type="component" value="Unassembled WGS sequence"/>
</dbReference>
<comment type="similarity">
    <text evidence="6">Belongs to the ABC-4 integral membrane protein family.</text>
</comment>
<feature type="transmembrane region" description="Helical" evidence="7">
    <location>
        <begin position="309"/>
        <end position="330"/>
    </location>
</feature>
<dbReference type="EMBL" id="JACDQQ010001722">
    <property type="protein sequence ID" value="MBA0086876.1"/>
    <property type="molecule type" value="Genomic_DNA"/>
</dbReference>
<keyword evidence="3 7" id="KW-0812">Transmembrane</keyword>
<keyword evidence="5 7" id="KW-0472">Membrane</keyword>
<dbReference type="PANTHER" id="PTHR30572:SF4">
    <property type="entry name" value="ABC TRANSPORTER PERMEASE YTRF"/>
    <property type="match status" value="1"/>
</dbReference>
<dbReference type="InterPro" id="IPR050250">
    <property type="entry name" value="Macrolide_Exporter_MacB"/>
</dbReference>
<evidence type="ECO:0000256" key="5">
    <source>
        <dbReference type="ARBA" id="ARBA00023136"/>
    </source>
</evidence>
<dbReference type="GO" id="GO:0022857">
    <property type="term" value="F:transmembrane transporter activity"/>
    <property type="evidence" value="ECO:0007669"/>
    <property type="project" value="TreeGrafter"/>
</dbReference>
<evidence type="ECO:0000259" key="8">
    <source>
        <dbReference type="Pfam" id="PF02687"/>
    </source>
</evidence>
<gene>
    <name evidence="10" type="ORF">HRJ53_17990</name>
</gene>
<proteinExistence type="inferred from homology"/>
<feature type="domain" description="ABC3 transporter permease C-terminal" evidence="8">
    <location>
        <begin position="312"/>
        <end position="432"/>
    </location>
</feature>
<dbReference type="AlphaFoldDB" id="A0A7V8NSX8"/>
<comment type="caution">
    <text evidence="10">The sequence shown here is derived from an EMBL/GenBank/DDBJ whole genome shotgun (WGS) entry which is preliminary data.</text>
</comment>
<feature type="transmembrane region" description="Helical" evidence="7">
    <location>
        <begin position="405"/>
        <end position="427"/>
    </location>
</feature>
<evidence type="ECO:0000256" key="4">
    <source>
        <dbReference type="ARBA" id="ARBA00022989"/>
    </source>
</evidence>
<dbReference type="GO" id="GO:0005886">
    <property type="term" value="C:plasma membrane"/>
    <property type="evidence" value="ECO:0007669"/>
    <property type="project" value="UniProtKB-SubCell"/>
</dbReference>
<evidence type="ECO:0000313" key="10">
    <source>
        <dbReference type="EMBL" id="MBA0086876.1"/>
    </source>
</evidence>
<keyword evidence="2" id="KW-1003">Cell membrane</keyword>
<name>A0A7V8NSX8_9BACT</name>
<keyword evidence="4 7" id="KW-1133">Transmembrane helix</keyword>
<evidence type="ECO:0000256" key="7">
    <source>
        <dbReference type="SAM" id="Phobius"/>
    </source>
</evidence>
<protein>
    <submittedName>
        <fullName evidence="10">ABC transporter permease</fullName>
    </submittedName>
</protein>
<keyword evidence="11" id="KW-1185">Reference proteome</keyword>
<feature type="domain" description="MacB-like periplasmic core" evidence="9">
    <location>
        <begin position="20"/>
        <end position="260"/>
    </location>
</feature>
<dbReference type="InterPro" id="IPR003838">
    <property type="entry name" value="ABC3_permease_C"/>
</dbReference>
<dbReference type="Pfam" id="PF12704">
    <property type="entry name" value="MacB_PCD"/>
    <property type="match status" value="2"/>
</dbReference>
<evidence type="ECO:0000256" key="3">
    <source>
        <dbReference type="ARBA" id="ARBA00022692"/>
    </source>
</evidence>
<comment type="subcellular location">
    <subcellularLocation>
        <location evidence="1">Cell membrane</location>
        <topology evidence="1">Multi-pass membrane protein</topology>
    </subcellularLocation>
</comment>
<dbReference type="InterPro" id="IPR017800">
    <property type="entry name" value="ADOP"/>
</dbReference>
<dbReference type="Pfam" id="PF02687">
    <property type="entry name" value="FtsX"/>
    <property type="match status" value="1"/>
</dbReference>
<accession>A0A7V8NSX8</accession>
<evidence type="ECO:0000256" key="2">
    <source>
        <dbReference type="ARBA" id="ARBA00022475"/>
    </source>
</evidence>
<dbReference type="InterPro" id="IPR025857">
    <property type="entry name" value="MacB_PCD"/>
</dbReference>
<dbReference type="NCBIfam" id="TIGR03434">
    <property type="entry name" value="ADOP"/>
    <property type="match status" value="1"/>
</dbReference>
<evidence type="ECO:0000256" key="6">
    <source>
        <dbReference type="ARBA" id="ARBA00038076"/>
    </source>
</evidence>
<feature type="transmembrane region" description="Helical" evidence="7">
    <location>
        <begin position="20"/>
        <end position="40"/>
    </location>
</feature>
<feature type="transmembrane region" description="Helical" evidence="7">
    <location>
        <begin position="362"/>
        <end position="384"/>
    </location>
</feature>